<reference evidence="3 4" key="1">
    <citation type="submission" date="2016-11" db="EMBL/GenBank/DDBJ databases">
        <title>Description of two novel members of the family Erysipelotrichaceae: Ileibacterium lipovorans gen. nov., sp. nov. and Dubosiella newyorkensis, gen. nov., sp. nov.</title>
        <authorList>
            <person name="Cox L.M."/>
            <person name="Sohn J."/>
            <person name="Tyrrell K.L."/>
            <person name="Citron D.M."/>
            <person name="Lawson P.A."/>
            <person name="Patel N.B."/>
            <person name="Iizumi T."/>
            <person name="Perez-Perez G.I."/>
            <person name="Goldstein E.J."/>
            <person name="Blaser M.J."/>
        </authorList>
    </citation>
    <scope>NUCLEOTIDE SEQUENCE [LARGE SCALE GENOMIC DNA]</scope>
    <source>
        <strain evidence="3 4">NYU-BL-K8</strain>
    </source>
</reference>
<evidence type="ECO:0000259" key="2">
    <source>
        <dbReference type="Pfam" id="PF00534"/>
    </source>
</evidence>
<keyword evidence="1" id="KW-0808">Transferase</keyword>
<dbReference type="EMBL" id="MPJZ01000093">
    <property type="protein sequence ID" value="OLU43733.1"/>
    <property type="molecule type" value="Genomic_DNA"/>
</dbReference>
<name>A0A1Q9YHT6_9FIRM</name>
<accession>A0A1Q9YHT6</accession>
<dbReference type="InterPro" id="IPR001296">
    <property type="entry name" value="Glyco_trans_1"/>
</dbReference>
<dbReference type="SUPFAM" id="SSF53756">
    <property type="entry name" value="UDP-Glycosyltransferase/glycogen phosphorylase"/>
    <property type="match status" value="1"/>
</dbReference>
<sequence>MKDNEIRDADIVIATDIRTAIPVSGLDNQKGKKFYFIQGYENWDHSDNYVNSTYALGMQNIVVAKWLKEIADRYSNTPAVLISNSINLDVFYPQNIERSLHTVTFHYRSDSFKGCKYAIEAIQSLKLIYEDLGVIVVGREVRPKELPSFFMYKQNASPEEVAKINNLSTVFICSSIVEGFGLPGLEAMACGSVLVSTSYEGVLEYAEDGVNALLSPVKDTESLKNNVIKVFEDEELRNKLQSNGIRTAKQRSIELSCRLFEDTIFGKREKYGL</sequence>
<dbReference type="PANTHER" id="PTHR46401:SF2">
    <property type="entry name" value="GLYCOSYLTRANSFERASE WBBK-RELATED"/>
    <property type="match status" value="1"/>
</dbReference>
<evidence type="ECO:0000313" key="4">
    <source>
        <dbReference type="Proteomes" id="UP000186758"/>
    </source>
</evidence>
<dbReference type="Gene3D" id="3.40.50.2000">
    <property type="entry name" value="Glycogen Phosphorylase B"/>
    <property type="match status" value="1"/>
</dbReference>
<dbReference type="Proteomes" id="UP000186758">
    <property type="component" value="Unassembled WGS sequence"/>
</dbReference>
<organism evidence="3 4">
    <name type="scientific">Faecalibaculum rodentium</name>
    <dbReference type="NCBI Taxonomy" id="1702221"/>
    <lineage>
        <taxon>Bacteria</taxon>
        <taxon>Bacillati</taxon>
        <taxon>Bacillota</taxon>
        <taxon>Erysipelotrichia</taxon>
        <taxon>Erysipelotrichales</taxon>
        <taxon>Erysipelotrichaceae</taxon>
        <taxon>Faecalibaculum</taxon>
    </lineage>
</organism>
<dbReference type="Pfam" id="PF00534">
    <property type="entry name" value="Glycos_transf_1"/>
    <property type="match status" value="1"/>
</dbReference>
<feature type="domain" description="Glycosyl transferase family 1" evidence="2">
    <location>
        <begin position="108"/>
        <end position="245"/>
    </location>
</feature>
<dbReference type="GO" id="GO:0009103">
    <property type="term" value="P:lipopolysaccharide biosynthetic process"/>
    <property type="evidence" value="ECO:0007669"/>
    <property type="project" value="TreeGrafter"/>
</dbReference>
<evidence type="ECO:0000256" key="1">
    <source>
        <dbReference type="ARBA" id="ARBA00022679"/>
    </source>
</evidence>
<dbReference type="GO" id="GO:0016757">
    <property type="term" value="F:glycosyltransferase activity"/>
    <property type="evidence" value="ECO:0007669"/>
    <property type="project" value="InterPro"/>
</dbReference>
<protein>
    <recommendedName>
        <fullName evidence="2">Glycosyl transferase family 1 domain-containing protein</fullName>
    </recommendedName>
</protein>
<comment type="caution">
    <text evidence="3">The sequence shown here is derived from an EMBL/GenBank/DDBJ whole genome shotgun (WGS) entry which is preliminary data.</text>
</comment>
<dbReference type="Gene3D" id="3.40.50.11090">
    <property type="match status" value="1"/>
</dbReference>
<dbReference type="CDD" id="cd03801">
    <property type="entry name" value="GT4_PimA-like"/>
    <property type="match status" value="1"/>
</dbReference>
<evidence type="ECO:0000313" key="3">
    <source>
        <dbReference type="EMBL" id="OLU43733.1"/>
    </source>
</evidence>
<dbReference type="AlphaFoldDB" id="A0A1Q9YHT6"/>
<proteinExistence type="predicted"/>
<gene>
    <name evidence="3" type="ORF">BO223_10930</name>
</gene>
<dbReference type="PANTHER" id="PTHR46401">
    <property type="entry name" value="GLYCOSYLTRANSFERASE WBBK-RELATED"/>
    <property type="match status" value="1"/>
</dbReference>